<evidence type="ECO:0000313" key="4">
    <source>
        <dbReference type="Proteomes" id="UP001221328"/>
    </source>
</evidence>
<protein>
    <recommendedName>
        <fullName evidence="2">Clp R domain-containing protein</fullName>
    </recommendedName>
</protein>
<dbReference type="RefSeq" id="WP_272176915.1">
    <property type="nucleotide sequence ID" value="NZ_JAQOSK010000011.1"/>
</dbReference>
<comment type="caution">
    <text evidence="3">The sequence shown here is derived from an EMBL/GenBank/DDBJ whole genome shotgun (WGS) entry which is preliminary data.</text>
</comment>
<evidence type="ECO:0000259" key="2">
    <source>
        <dbReference type="PROSITE" id="PS51903"/>
    </source>
</evidence>
<feature type="domain" description="Clp R" evidence="2">
    <location>
        <begin position="333"/>
        <end position="413"/>
    </location>
</feature>
<keyword evidence="1" id="KW-0677">Repeat</keyword>
<dbReference type="EMBL" id="JAQOSK010000011">
    <property type="protein sequence ID" value="MDC2957973.1"/>
    <property type="molecule type" value="Genomic_DNA"/>
</dbReference>
<proteinExistence type="predicted"/>
<dbReference type="InterPro" id="IPR004176">
    <property type="entry name" value="Clp_R_N"/>
</dbReference>
<dbReference type="Gene3D" id="1.10.1780.10">
    <property type="entry name" value="Clp, N-terminal domain"/>
    <property type="match status" value="2"/>
</dbReference>
<dbReference type="Proteomes" id="UP001221328">
    <property type="component" value="Unassembled WGS sequence"/>
</dbReference>
<evidence type="ECO:0000256" key="1">
    <source>
        <dbReference type="PROSITE-ProRule" id="PRU01251"/>
    </source>
</evidence>
<reference evidence="3 4" key="1">
    <citation type="journal article" date="2015" name="Int. J. Syst. Evol. Microbiol.">
        <title>Streptomyces gilvifuscus sp. nov., an actinomycete that produces antibacterial compounds isolated from soil.</title>
        <authorList>
            <person name="Nguyen T.M."/>
            <person name="Kim J."/>
        </authorList>
    </citation>
    <scope>NUCLEOTIDE SEQUENCE [LARGE SCALE GENOMIC DNA]</scope>
    <source>
        <strain evidence="3 4">T113</strain>
    </source>
</reference>
<evidence type="ECO:0000313" key="3">
    <source>
        <dbReference type="EMBL" id="MDC2957973.1"/>
    </source>
</evidence>
<organism evidence="3 4">
    <name type="scientific">Streptomyces gilvifuscus</name>
    <dbReference type="NCBI Taxonomy" id="1550617"/>
    <lineage>
        <taxon>Bacteria</taxon>
        <taxon>Bacillati</taxon>
        <taxon>Actinomycetota</taxon>
        <taxon>Actinomycetes</taxon>
        <taxon>Kitasatosporales</taxon>
        <taxon>Streptomycetaceae</taxon>
        <taxon>Streptomyces</taxon>
    </lineage>
</organism>
<dbReference type="PROSITE" id="PS51903">
    <property type="entry name" value="CLP_R"/>
    <property type="match status" value="1"/>
</dbReference>
<keyword evidence="4" id="KW-1185">Reference proteome</keyword>
<sequence length="413" mass="41834">MDQRSTTGTHADATSVAGATTEFEPDVIDLLVEALRGAVKRESPVVGTDTVLAALVVGDTAAGAAIAPGMRASGALSGVISGRAGHGWANDDEGGTAPASTDADALEVDAAWREAQWRLGLASRGSAPRSDLPRPRMTGALRTCLLLAMASARAEGTVSVRCRHVALAVVGLASGRAREALQLRGLDPAAALDTLNAQASAQSEGPESRGVTLLRRAGTLGRSGNRLTRAITSWTSGVAQNGSPVLFAVSVEAIRQAVRRGRTEAEPVDLLMGILALDRALTVAGRSLPEGLAAANAAANLLRLYGVRQDSLTLAAVTSAPVPAVSDITDVAAVRLSAAADQVMAVARLTAAEHGSPTVGTVHLLAALLSGPAAEAEPGPGTEGAGAVVRLLRTAGQVDTAGLRTELRLRLGA</sequence>
<name>A0ABT5FZK7_9ACTN</name>
<gene>
    <name evidence="3" type="ORF">PO587_26300</name>
</gene>
<accession>A0ABT5FZK7</accession>
<dbReference type="InterPro" id="IPR036628">
    <property type="entry name" value="Clp_N_dom_sf"/>
</dbReference>